<dbReference type="AlphaFoldDB" id="A0A7G1KVM5"/>
<sequence length="112" mass="12208">MQSSFAAGRLIEQATSVGPERTAGSIEDDSPGALWKQAHVCGTQLPTVGDTEETEPFVTEQRADSFDVVRGVEKPNVFQQVTGLPVTRIGELCSGRCQCGPFLVRTWHAFRQ</sequence>
<dbReference type="KEGG" id="nwl:NWFMUON74_69040"/>
<accession>A0A7G1KVM5</accession>
<evidence type="ECO:0000313" key="2">
    <source>
        <dbReference type="EMBL" id="BCK59132.1"/>
    </source>
</evidence>
<reference evidence="2 3" key="1">
    <citation type="submission" date="2020-08" db="EMBL/GenBank/DDBJ databases">
        <title>Genome Sequencing of Nocardia wallacei strain FMUON74 and assembly.</title>
        <authorList>
            <person name="Toyokawa M."/>
            <person name="Uesaka K."/>
        </authorList>
    </citation>
    <scope>NUCLEOTIDE SEQUENCE [LARGE SCALE GENOMIC DNA]</scope>
    <source>
        <strain evidence="2 3">FMUON74</strain>
    </source>
</reference>
<proteinExistence type="predicted"/>
<dbReference type="EMBL" id="AP023396">
    <property type="protein sequence ID" value="BCK59132.1"/>
    <property type="molecule type" value="Genomic_DNA"/>
</dbReference>
<protein>
    <submittedName>
        <fullName evidence="2">Uncharacterized protein</fullName>
    </submittedName>
</protein>
<name>A0A7G1KVM5_9NOCA</name>
<dbReference type="Proteomes" id="UP000516173">
    <property type="component" value="Chromosome"/>
</dbReference>
<organism evidence="2 3">
    <name type="scientific">Nocardia wallacei</name>
    <dbReference type="NCBI Taxonomy" id="480035"/>
    <lineage>
        <taxon>Bacteria</taxon>
        <taxon>Bacillati</taxon>
        <taxon>Actinomycetota</taxon>
        <taxon>Actinomycetes</taxon>
        <taxon>Mycobacteriales</taxon>
        <taxon>Nocardiaceae</taxon>
        <taxon>Nocardia</taxon>
    </lineage>
</organism>
<evidence type="ECO:0000256" key="1">
    <source>
        <dbReference type="SAM" id="MobiDB-lite"/>
    </source>
</evidence>
<feature type="region of interest" description="Disordered" evidence="1">
    <location>
        <begin position="1"/>
        <end position="29"/>
    </location>
</feature>
<gene>
    <name evidence="2" type="ORF">NWFMUON74_69040</name>
</gene>
<keyword evidence="3" id="KW-1185">Reference proteome</keyword>
<evidence type="ECO:0000313" key="3">
    <source>
        <dbReference type="Proteomes" id="UP000516173"/>
    </source>
</evidence>